<keyword evidence="2 5" id="KW-0812">Transmembrane</keyword>
<evidence type="ECO:0000256" key="3">
    <source>
        <dbReference type="ARBA" id="ARBA00022989"/>
    </source>
</evidence>
<dbReference type="Proteomes" id="UP001523565">
    <property type="component" value="Unassembled WGS sequence"/>
</dbReference>
<evidence type="ECO:0000256" key="5">
    <source>
        <dbReference type="SAM" id="Phobius"/>
    </source>
</evidence>
<feature type="transmembrane region" description="Helical" evidence="5">
    <location>
        <begin position="27"/>
        <end position="49"/>
    </location>
</feature>
<dbReference type="EMBL" id="JAMZFV010000018">
    <property type="protein sequence ID" value="MCP1110821.1"/>
    <property type="molecule type" value="Genomic_DNA"/>
</dbReference>
<dbReference type="Pfam" id="PF02674">
    <property type="entry name" value="Colicin_V"/>
    <property type="match status" value="1"/>
</dbReference>
<dbReference type="InterPro" id="IPR003825">
    <property type="entry name" value="Colicin-V_CvpA"/>
</dbReference>
<evidence type="ECO:0000313" key="6">
    <source>
        <dbReference type="EMBL" id="MCP1110821.1"/>
    </source>
</evidence>
<keyword evidence="7" id="KW-1185">Reference proteome</keyword>
<dbReference type="SUPFAM" id="SSF82866">
    <property type="entry name" value="Multidrug efflux transporter AcrB transmembrane domain"/>
    <property type="match status" value="1"/>
</dbReference>
<evidence type="ECO:0000256" key="2">
    <source>
        <dbReference type="ARBA" id="ARBA00022692"/>
    </source>
</evidence>
<evidence type="ECO:0000256" key="4">
    <source>
        <dbReference type="ARBA" id="ARBA00023136"/>
    </source>
</evidence>
<organism evidence="6 7">
    <name type="scientific">Ohessyouella blattaphilus</name>
    <dbReference type="NCBI Taxonomy" id="2949333"/>
    <lineage>
        <taxon>Bacteria</taxon>
        <taxon>Bacillati</taxon>
        <taxon>Bacillota</taxon>
        <taxon>Clostridia</taxon>
        <taxon>Lachnospirales</taxon>
        <taxon>Lachnospiraceae</taxon>
        <taxon>Ohessyouella</taxon>
    </lineage>
</organism>
<sequence length="305" mass="33158">MDWIVIVVALIFVIGIGVGIGRGAIKIVVSLVTTIVTLVLVVFLTPYAAKAITKFTPLDEMIKTQVMTSVTSSAKDLFTGSISDELAIDADAIKRALNAVGISEEKLAEHDLTIDDVISGKVTDDELNELGISDQVLAGIKDSQQKMITAIEESDIPKETQISAIEQAEIPDFFKELLRENNNEEGYKKVGATTFGEYVGNYLSKLLINVVAFIAVFILMTIIIRAFIFALDVVSNLPVIGALNRLGGGILGAVGALVIVWTIFMLIALFYTAGVGKDVYVTIHEHKWLRLIYDLNPIMKLATKV</sequence>
<evidence type="ECO:0000313" key="7">
    <source>
        <dbReference type="Proteomes" id="UP001523565"/>
    </source>
</evidence>
<dbReference type="RefSeq" id="WP_262069702.1">
    <property type="nucleotide sequence ID" value="NZ_JAMXOC010000018.1"/>
</dbReference>
<name>A0ABT1EM95_9FIRM</name>
<proteinExistence type="predicted"/>
<keyword evidence="3 5" id="KW-1133">Transmembrane helix</keyword>
<gene>
    <name evidence="6" type="ORF">NK118_11220</name>
</gene>
<keyword evidence="4 5" id="KW-0472">Membrane</keyword>
<evidence type="ECO:0000256" key="1">
    <source>
        <dbReference type="ARBA" id="ARBA00004141"/>
    </source>
</evidence>
<comment type="subcellular location">
    <subcellularLocation>
        <location evidence="1">Membrane</location>
        <topology evidence="1">Multi-pass membrane protein</topology>
    </subcellularLocation>
</comment>
<feature type="transmembrane region" description="Helical" evidence="5">
    <location>
        <begin position="250"/>
        <end position="271"/>
    </location>
</feature>
<reference evidence="6 7" key="1">
    <citation type="journal article" date="2022" name="Genome Biol. Evol.">
        <title>Host diet, physiology and behaviors set the stage for Lachnospiraceae cladogenesis.</title>
        <authorList>
            <person name="Vera-Ponce De Leon A."/>
            <person name="Schneider M."/>
            <person name="Jahnes B.C."/>
            <person name="Sadowski V."/>
            <person name="Camuy-Velez L.A."/>
            <person name="Duan J."/>
            <person name="Sabree Z.L."/>
        </authorList>
    </citation>
    <scope>NUCLEOTIDE SEQUENCE [LARGE SCALE GENOMIC DNA]</scope>
    <source>
        <strain evidence="6 7">PAL227</strain>
    </source>
</reference>
<accession>A0ABT1EM95</accession>
<comment type="caution">
    <text evidence="6">The sequence shown here is derived from an EMBL/GenBank/DDBJ whole genome shotgun (WGS) entry which is preliminary data.</text>
</comment>
<feature type="transmembrane region" description="Helical" evidence="5">
    <location>
        <begin position="206"/>
        <end position="230"/>
    </location>
</feature>
<protein>
    <submittedName>
        <fullName evidence="6">CvpA family protein</fullName>
    </submittedName>
</protein>